<evidence type="ECO:0000256" key="1">
    <source>
        <dbReference type="ARBA" id="ARBA00022448"/>
    </source>
</evidence>
<feature type="domain" description="CARDB" evidence="7">
    <location>
        <begin position="903"/>
        <end position="1025"/>
    </location>
</feature>
<dbReference type="Pfam" id="PF00127">
    <property type="entry name" value="Copper-bind"/>
    <property type="match status" value="1"/>
</dbReference>
<dbReference type="InterPro" id="IPR000923">
    <property type="entry name" value="BlueCu_1"/>
</dbReference>
<dbReference type="RefSeq" id="WP_182461014.1">
    <property type="nucleotide sequence ID" value="NZ_CP059732.1"/>
</dbReference>
<evidence type="ECO:0000259" key="8">
    <source>
        <dbReference type="Pfam" id="PF23500"/>
    </source>
</evidence>
<organism evidence="9 10">
    <name type="scientific">Spirosoma foliorum</name>
    <dbReference type="NCBI Taxonomy" id="2710596"/>
    <lineage>
        <taxon>Bacteria</taxon>
        <taxon>Pseudomonadati</taxon>
        <taxon>Bacteroidota</taxon>
        <taxon>Cytophagia</taxon>
        <taxon>Cytophagales</taxon>
        <taxon>Cytophagaceae</taxon>
        <taxon>Spirosoma</taxon>
    </lineage>
</organism>
<dbReference type="InterPro" id="IPR029062">
    <property type="entry name" value="Class_I_gatase-like"/>
</dbReference>
<dbReference type="Gene3D" id="3.40.50.880">
    <property type="match status" value="1"/>
</dbReference>
<feature type="domain" description="ThuA-like" evidence="6">
    <location>
        <begin position="53"/>
        <end position="255"/>
    </location>
</feature>
<evidence type="ECO:0000259" key="7">
    <source>
        <dbReference type="Pfam" id="PF07705"/>
    </source>
</evidence>
<name>A0A7G5GY15_9BACT</name>
<reference evidence="9 10" key="1">
    <citation type="submission" date="2020-07" db="EMBL/GenBank/DDBJ databases">
        <title>Spirosoma foliorum sp. nov., isolated from the leaves on the Nejang mountain Korea, Republic of.</title>
        <authorList>
            <person name="Ho H."/>
            <person name="Lee Y.-J."/>
            <person name="Nurcahyanto D.-A."/>
            <person name="Kim S.-G."/>
        </authorList>
    </citation>
    <scope>NUCLEOTIDE SEQUENCE [LARGE SCALE GENOMIC DNA]</scope>
    <source>
        <strain evidence="9 10">PL0136</strain>
    </source>
</reference>
<dbReference type="Proteomes" id="UP000515369">
    <property type="component" value="Chromosome"/>
</dbReference>
<evidence type="ECO:0000313" key="10">
    <source>
        <dbReference type="Proteomes" id="UP000515369"/>
    </source>
</evidence>
<dbReference type="InterPro" id="IPR028871">
    <property type="entry name" value="BlueCu_1_BS"/>
</dbReference>
<keyword evidence="2" id="KW-0479">Metal-binding</keyword>
<dbReference type="InterPro" id="IPR055557">
    <property type="entry name" value="DUF7133"/>
</dbReference>
<dbReference type="SUPFAM" id="SSF49503">
    <property type="entry name" value="Cupredoxins"/>
    <property type="match status" value="1"/>
</dbReference>
<keyword evidence="10" id="KW-1185">Reference proteome</keyword>
<dbReference type="InterPro" id="IPR011041">
    <property type="entry name" value="Quinoprot_gluc/sorb_DH_b-prop"/>
</dbReference>
<evidence type="ECO:0000259" key="5">
    <source>
        <dbReference type="Pfam" id="PF00127"/>
    </source>
</evidence>
<dbReference type="PROSITE" id="PS00196">
    <property type="entry name" value="COPPER_BLUE"/>
    <property type="match status" value="1"/>
</dbReference>
<dbReference type="PANTHER" id="PTHR33546">
    <property type="entry name" value="LARGE, MULTIFUNCTIONAL SECRETED PROTEIN-RELATED"/>
    <property type="match status" value="1"/>
</dbReference>
<dbReference type="Gene3D" id="2.60.40.10">
    <property type="entry name" value="Immunoglobulins"/>
    <property type="match status" value="1"/>
</dbReference>
<gene>
    <name evidence="9" type="ORF">H3H32_02030</name>
</gene>
<dbReference type="InterPro" id="IPR011635">
    <property type="entry name" value="CARDB"/>
</dbReference>
<dbReference type="EMBL" id="CP059732">
    <property type="protein sequence ID" value="QMW03757.1"/>
    <property type="molecule type" value="Genomic_DNA"/>
</dbReference>
<dbReference type="SUPFAM" id="SSF48371">
    <property type="entry name" value="ARM repeat"/>
    <property type="match status" value="1"/>
</dbReference>
<dbReference type="InterPro" id="IPR008972">
    <property type="entry name" value="Cupredoxin"/>
</dbReference>
<dbReference type="GO" id="GO:0009055">
    <property type="term" value="F:electron transfer activity"/>
    <property type="evidence" value="ECO:0007669"/>
    <property type="project" value="InterPro"/>
</dbReference>
<dbReference type="GO" id="GO:0005507">
    <property type="term" value="F:copper ion binding"/>
    <property type="evidence" value="ECO:0007669"/>
    <property type="project" value="InterPro"/>
</dbReference>
<feature type="domain" description="Blue (type 1) copper" evidence="5">
    <location>
        <begin position="1138"/>
        <end position="1255"/>
    </location>
</feature>
<dbReference type="InterPro" id="IPR011042">
    <property type="entry name" value="6-blade_b-propeller_TolB-like"/>
</dbReference>
<dbReference type="Pfam" id="PF23500">
    <property type="entry name" value="DUF7133"/>
    <property type="match status" value="1"/>
</dbReference>
<dbReference type="Gene3D" id="1.25.10.10">
    <property type="entry name" value="Leucine-rich Repeat Variant"/>
    <property type="match status" value="1"/>
</dbReference>
<evidence type="ECO:0000256" key="3">
    <source>
        <dbReference type="ARBA" id="ARBA00022982"/>
    </source>
</evidence>
<dbReference type="InterPro" id="IPR029010">
    <property type="entry name" value="ThuA-like"/>
</dbReference>
<sequence>MKKLLILIGLATVFAQCARQSAPNTSVRQESANQRGAKLGKATPRRIEILFLGDNGHHKPIERVPEIMAALGDKGINFTYTDKLEDLNTENLNKYDGLLIYANWDSIPKPQEKAMLDYVASGKGIIPVHCASWCFRNSTEYVDKVVGGQFWRHRMDTIQTRFTQPNNPIVAGLPSFKAYDETYLHSHLQADNNVLAVREIKADQEKDKPGVKEEPYTWTRQYGKGRVFYTAYGHDERTWLQPGFQQLLERGILWAVGDEVKKLHDDLKPQAFTYHEANLPNYEKRPGAQLEQNPLSPEESMKHIQVPVDFTLDLFAHEPNVMHPIAMAWDERGRLYALITKDYPNERKPEGGSDYIVICEDTDKDGKADKFTNFAEGLSIPTGMAFGNGGLYVSQAPHMLFLQDTNGDDKADVKKIVFTGFGTFDTHAGPSNLHYGFDNWIWGSVGYSGFKGKVGADSVKFSQGFFRFKPDGSKLEYMTSTSNNTWGLGLQETGDIFGSTANNSHGWYMAIPNQYFHGAPHLRENGSRSTDTHKDMKPITVKVRQVDVFGGFTAAAGHNFYTARAFPKKYWNNIAFVAEPTGHILHQNVMQKNGTNFEDAEGFNLMAGADEWFAPVFAEVGPDGAVWVVDWYSYIIQHNPTPKGATNGSGNAYETPLRDFTHGRIYRVGYKNAPAYTPMTLSKDRPAELVAALKNTNMFWRMTAQRLLIERNNKDVVPQLIALVNEQSLDEIGNNPAAIHALWTLKGLHALDGSDQNATVAVTKALKHPSAPVRKTAIQVMPATPEVANALLASNSLTDTEPLVVLNTLLKLSEMPQSQATQQAILARLEKATEVNDRWLPEAFAAVLTSQDGRLLKAYMKQITTNAPAAHDMTAHNHAAMEKAPIAATTSAATQAVSSSNLPDLVVAAIRTTPESPFVREGARLFVDVKNNGGVAIPEGTVIPLSLRIEGPKGAAEGAKIDFVSVTHNTGIKPGETVTISKSNNGPWVGDMGVNFERAGQYTITVMLDRENKIAEGNEQNNNATHTLIYRAPQSLSAYALERATRSYASVAPVDSVIALLRQSQKVAPAQGEAIVKGASEGWNLKQKATVQDADKSFLASLSNSVSNENRERLSRLYEAWGITKEAPVDPNVEVVRMKTVREEMRYDKKEFTVTAGKQVEIVLENPDAMQHNLVIGKPKSMEIIGAAADKMITAKDGAEKNYVPSIAQVIAATPLVNPDQTYRLKFTAPTTPGDYPFVCTFPGHWRIMNGVMRVTKAAQSMNAK</sequence>
<accession>A0A7G5GY15</accession>
<evidence type="ECO:0000259" key="6">
    <source>
        <dbReference type="Pfam" id="PF06283"/>
    </source>
</evidence>
<dbReference type="PANTHER" id="PTHR33546:SF1">
    <property type="entry name" value="LARGE, MULTIFUNCTIONAL SECRETED PROTEIN"/>
    <property type="match status" value="1"/>
</dbReference>
<dbReference type="AlphaFoldDB" id="A0A7G5GY15"/>
<evidence type="ECO:0000313" key="9">
    <source>
        <dbReference type="EMBL" id="QMW03757.1"/>
    </source>
</evidence>
<dbReference type="SUPFAM" id="SSF50952">
    <property type="entry name" value="Soluble quinoprotein glucose dehydrogenase"/>
    <property type="match status" value="1"/>
</dbReference>
<proteinExistence type="predicted"/>
<feature type="domain" description="DUF7133" evidence="8">
    <location>
        <begin position="296"/>
        <end position="671"/>
    </location>
</feature>
<evidence type="ECO:0000256" key="4">
    <source>
        <dbReference type="ARBA" id="ARBA00023008"/>
    </source>
</evidence>
<dbReference type="InterPro" id="IPR011989">
    <property type="entry name" value="ARM-like"/>
</dbReference>
<dbReference type="Gene3D" id="2.120.10.30">
    <property type="entry name" value="TolB, C-terminal domain"/>
    <property type="match status" value="1"/>
</dbReference>
<keyword evidence="4" id="KW-0186">Copper</keyword>
<keyword evidence="3" id="KW-0249">Electron transport</keyword>
<dbReference type="KEGG" id="sfol:H3H32_02030"/>
<evidence type="ECO:0000256" key="2">
    <source>
        <dbReference type="ARBA" id="ARBA00022723"/>
    </source>
</evidence>
<dbReference type="Pfam" id="PF07705">
    <property type="entry name" value="CARDB"/>
    <property type="match status" value="1"/>
</dbReference>
<dbReference type="NCBIfam" id="TIGR02604">
    <property type="entry name" value="Piru_Ver_Nterm"/>
    <property type="match status" value="1"/>
</dbReference>
<dbReference type="SUPFAM" id="SSF52317">
    <property type="entry name" value="Class I glutamine amidotransferase-like"/>
    <property type="match status" value="1"/>
</dbReference>
<dbReference type="Pfam" id="PF06283">
    <property type="entry name" value="ThuA"/>
    <property type="match status" value="1"/>
</dbReference>
<dbReference type="InterPro" id="IPR016024">
    <property type="entry name" value="ARM-type_fold"/>
</dbReference>
<protein>
    <submittedName>
        <fullName evidence="9">ThuA domain-containing protein</fullName>
    </submittedName>
</protein>
<keyword evidence="1" id="KW-0813">Transport</keyword>
<dbReference type="InterPro" id="IPR013783">
    <property type="entry name" value="Ig-like_fold"/>
</dbReference>
<dbReference type="CDD" id="cd04233">
    <property type="entry name" value="Auracyanin"/>
    <property type="match status" value="1"/>
</dbReference>
<dbReference type="Gene3D" id="2.60.40.420">
    <property type="entry name" value="Cupredoxins - blue copper proteins"/>
    <property type="match status" value="1"/>
</dbReference>
<dbReference type="InterPro" id="IPR013428">
    <property type="entry name" value="Membrane-bound_put_N"/>
</dbReference>